<dbReference type="SUPFAM" id="SSF56925">
    <property type="entry name" value="OMPA-like"/>
    <property type="match status" value="1"/>
</dbReference>
<dbReference type="AlphaFoldDB" id="A0A1J5SP50"/>
<name>A0A1J5SP50_9ZZZZ</name>
<organism evidence="1">
    <name type="scientific">mine drainage metagenome</name>
    <dbReference type="NCBI Taxonomy" id="410659"/>
    <lineage>
        <taxon>unclassified sequences</taxon>
        <taxon>metagenomes</taxon>
        <taxon>ecological metagenomes</taxon>
    </lineage>
</organism>
<evidence type="ECO:0000313" key="1">
    <source>
        <dbReference type="EMBL" id="OIR05845.1"/>
    </source>
</evidence>
<proteinExistence type="predicted"/>
<dbReference type="InterPro" id="IPR011250">
    <property type="entry name" value="OMP/PagP_B-barrel"/>
</dbReference>
<sequence length="180" mass="18745">MKKNLVVSIALAGALLAAASAHAEVRHVADTNEVAATVDVNNSTIGASLGHWFSDNVGASIGLSNGNSFTTTEIRGTYLIDKPFDIARYPALPYVGAGFISISGPTYAFGGASSQSKGSGLEIFGGVQWQTPWVKNLLFRAEARISTATVDTTVNSGVGAYRFDAGYNTVSALASAVYQF</sequence>
<dbReference type="EMBL" id="MLJW01000047">
    <property type="protein sequence ID" value="OIR05845.1"/>
    <property type="molecule type" value="Genomic_DNA"/>
</dbReference>
<evidence type="ECO:0008006" key="2">
    <source>
        <dbReference type="Google" id="ProtNLM"/>
    </source>
</evidence>
<comment type="caution">
    <text evidence="1">The sequence shown here is derived from an EMBL/GenBank/DDBJ whole genome shotgun (WGS) entry which is preliminary data.</text>
</comment>
<accession>A0A1J5SP50</accession>
<reference evidence="1" key="1">
    <citation type="submission" date="2016-10" db="EMBL/GenBank/DDBJ databases">
        <title>Sequence of Gallionella enrichment culture.</title>
        <authorList>
            <person name="Poehlein A."/>
            <person name="Muehling M."/>
            <person name="Daniel R."/>
        </authorList>
    </citation>
    <scope>NUCLEOTIDE SEQUENCE</scope>
</reference>
<protein>
    <recommendedName>
        <fullName evidence="2">Outer membrane protein beta-barrel domain-containing protein</fullName>
    </recommendedName>
</protein>
<gene>
    <name evidence="1" type="ORF">GALL_119720</name>
</gene>